<dbReference type="RefSeq" id="WP_147743307.1">
    <property type="nucleotide sequence ID" value="NZ_VRUR01000001.1"/>
</dbReference>
<dbReference type="InterPro" id="IPR013901">
    <property type="entry name" value="Anthrone_oxy"/>
</dbReference>
<dbReference type="EMBL" id="VRUR01000001">
    <property type="protein sequence ID" value="TXN38364.1"/>
    <property type="molecule type" value="Genomic_DNA"/>
</dbReference>
<evidence type="ECO:0000313" key="3">
    <source>
        <dbReference type="Proteomes" id="UP000321456"/>
    </source>
</evidence>
<protein>
    <submittedName>
        <fullName evidence="2">DUF1772 domain-containing protein</fullName>
    </submittedName>
</protein>
<comment type="caution">
    <text evidence="2">The sequence shown here is derived from an EMBL/GenBank/DDBJ whole genome shotgun (WGS) entry which is preliminary data.</text>
</comment>
<evidence type="ECO:0000256" key="1">
    <source>
        <dbReference type="SAM" id="Phobius"/>
    </source>
</evidence>
<feature type="transmembrane region" description="Helical" evidence="1">
    <location>
        <begin position="84"/>
        <end position="106"/>
    </location>
</feature>
<keyword evidence="3" id="KW-1185">Reference proteome</keyword>
<dbReference type="AlphaFoldDB" id="A0A5C8V8C1"/>
<dbReference type="Pfam" id="PF08592">
    <property type="entry name" value="Anthrone_oxy"/>
    <property type="match status" value="1"/>
</dbReference>
<feature type="transmembrane region" description="Helical" evidence="1">
    <location>
        <begin position="143"/>
        <end position="162"/>
    </location>
</feature>
<reference evidence="2 3" key="1">
    <citation type="submission" date="2019-08" db="EMBL/GenBank/DDBJ databases">
        <title>Professor.</title>
        <authorList>
            <person name="Park J.S."/>
        </authorList>
    </citation>
    <scope>NUCLEOTIDE SEQUENCE [LARGE SCALE GENOMIC DNA]</scope>
    <source>
        <strain evidence="2 3">176CP5-101</strain>
    </source>
</reference>
<proteinExistence type="predicted"/>
<dbReference type="Proteomes" id="UP000321456">
    <property type="component" value="Unassembled WGS sequence"/>
</dbReference>
<gene>
    <name evidence="2" type="ORF">FVB32_08735</name>
</gene>
<accession>A0A5C8V8C1</accession>
<sequence>MEISLSSFVLFLATLLTGLAAGLCFTWSNAVTSGIGNLNDLGYLQSFQQMNRSILNPIFFIVFFGPFFIALAAAMLNKSSSPQIFWIALIATVFYFVGVAIVTIFGNVPLNEMLDKSDLASSSLGELKALREKFEKPWTQFHWIRTITSGISFMLLLIAALLK</sequence>
<organism evidence="2 3">
    <name type="scientific">Flagellimonas hymeniacidonis</name>
    <dbReference type="NCBI Taxonomy" id="2603628"/>
    <lineage>
        <taxon>Bacteria</taxon>
        <taxon>Pseudomonadati</taxon>
        <taxon>Bacteroidota</taxon>
        <taxon>Flavobacteriia</taxon>
        <taxon>Flavobacteriales</taxon>
        <taxon>Flavobacteriaceae</taxon>
        <taxon>Flagellimonas</taxon>
    </lineage>
</organism>
<keyword evidence="1" id="KW-0812">Transmembrane</keyword>
<feature type="transmembrane region" description="Helical" evidence="1">
    <location>
        <begin position="54"/>
        <end position="77"/>
    </location>
</feature>
<evidence type="ECO:0000313" key="2">
    <source>
        <dbReference type="EMBL" id="TXN38364.1"/>
    </source>
</evidence>
<keyword evidence="1" id="KW-0472">Membrane</keyword>
<name>A0A5C8V8C1_9FLAO</name>
<keyword evidence="1" id="KW-1133">Transmembrane helix</keyword>